<dbReference type="AlphaFoldDB" id="A0A0E0K3K3"/>
<organism evidence="1">
    <name type="scientific">Oryza punctata</name>
    <name type="common">Red rice</name>
    <dbReference type="NCBI Taxonomy" id="4537"/>
    <lineage>
        <taxon>Eukaryota</taxon>
        <taxon>Viridiplantae</taxon>
        <taxon>Streptophyta</taxon>
        <taxon>Embryophyta</taxon>
        <taxon>Tracheophyta</taxon>
        <taxon>Spermatophyta</taxon>
        <taxon>Magnoliopsida</taxon>
        <taxon>Liliopsida</taxon>
        <taxon>Poales</taxon>
        <taxon>Poaceae</taxon>
        <taxon>BOP clade</taxon>
        <taxon>Oryzoideae</taxon>
        <taxon>Oryzeae</taxon>
        <taxon>Oryzinae</taxon>
        <taxon>Oryza</taxon>
    </lineage>
</organism>
<evidence type="ECO:0000313" key="2">
    <source>
        <dbReference type="Proteomes" id="UP000026962"/>
    </source>
</evidence>
<protein>
    <submittedName>
        <fullName evidence="1">Uncharacterized protein</fullName>
    </submittedName>
</protein>
<dbReference type="Gramene" id="OPUNC02G25470.1">
    <property type="protein sequence ID" value="OPUNC02G25470.1"/>
    <property type="gene ID" value="OPUNC02G25470"/>
</dbReference>
<dbReference type="EnsemblPlants" id="OPUNC02G25470.1">
    <property type="protein sequence ID" value="OPUNC02G25470.1"/>
    <property type="gene ID" value="OPUNC02G25470"/>
</dbReference>
<dbReference type="HOGENOM" id="CLU_2816869_0_0_1"/>
<reference evidence="1" key="1">
    <citation type="submission" date="2015-04" db="UniProtKB">
        <authorList>
            <consortium name="EnsemblPlants"/>
        </authorList>
    </citation>
    <scope>IDENTIFICATION</scope>
</reference>
<keyword evidence="2" id="KW-1185">Reference proteome</keyword>
<evidence type="ECO:0000313" key="1">
    <source>
        <dbReference type="EnsemblPlants" id="OPUNC02G25470.1"/>
    </source>
</evidence>
<proteinExistence type="predicted"/>
<dbReference type="Proteomes" id="UP000026962">
    <property type="component" value="Chromosome 2"/>
</dbReference>
<sequence length="67" mass="7487">MRDMLFGCFLLMKSELLSDGVRRRLATMTCFAVSSKEFWCWPCEGNGSLVAWLIDVLRLGSAVAAEP</sequence>
<name>A0A0E0K3K3_ORYPU</name>
<accession>A0A0E0K3K3</accession>
<reference evidence="1" key="2">
    <citation type="submission" date="2018-05" db="EMBL/GenBank/DDBJ databases">
        <title>OpunRS2 (Oryza punctata Reference Sequence Version 2).</title>
        <authorList>
            <person name="Zhang J."/>
            <person name="Kudrna D."/>
            <person name="Lee S."/>
            <person name="Talag J."/>
            <person name="Welchert J."/>
            <person name="Wing R.A."/>
        </authorList>
    </citation>
    <scope>NUCLEOTIDE SEQUENCE [LARGE SCALE GENOMIC DNA]</scope>
</reference>